<evidence type="ECO:0000313" key="2">
    <source>
        <dbReference type="Proteomes" id="UP000266673"/>
    </source>
</evidence>
<dbReference type="AlphaFoldDB" id="A0A397W0I6"/>
<accession>A0A397W0I6</accession>
<gene>
    <name evidence="1" type="ORF">C2G38_2059815</name>
</gene>
<dbReference type="Proteomes" id="UP000266673">
    <property type="component" value="Unassembled WGS sequence"/>
</dbReference>
<sequence length="97" mass="12091">MMMKTMHHSCWFFDPTRFYKKNHCKHQQQSYQTRSLFFKSILMCFGSKVLLIRKNIFFEEQYQFFSIGIYQIYTILQKFIPKNNSKMVEFFFLKRKN</sequence>
<reference evidence="1 2" key="1">
    <citation type="submission" date="2018-06" db="EMBL/GenBank/DDBJ databases">
        <title>Comparative genomics reveals the genomic features of Rhizophagus irregularis, R. cerebriforme, R. diaphanum and Gigaspora rosea, and their symbiotic lifestyle signature.</title>
        <authorList>
            <person name="Morin E."/>
            <person name="San Clemente H."/>
            <person name="Chen E.C.H."/>
            <person name="De La Providencia I."/>
            <person name="Hainaut M."/>
            <person name="Kuo A."/>
            <person name="Kohler A."/>
            <person name="Murat C."/>
            <person name="Tang N."/>
            <person name="Roy S."/>
            <person name="Loubradou J."/>
            <person name="Henrissat B."/>
            <person name="Grigoriev I.V."/>
            <person name="Corradi N."/>
            <person name="Roux C."/>
            <person name="Martin F.M."/>
        </authorList>
    </citation>
    <scope>NUCLEOTIDE SEQUENCE [LARGE SCALE GENOMIC DNA]</scope>
    <source>
        <strain evidence="1 2">DAOM 194757</strain>
    </source>
</reference>
<comment type="caution">
    <text evidence="1">The sequence shown here is derived from an EMBL/GenBank/DDBJ whole genome shotgun (WGS) entry which is preliminary data.</text>
</comment>
<dbReference type="EMBL" id="QKWP01000071">
    <property type="protein sequence ID" value="RIB28275.1"/>
    <property type="molecule type" value="Genomic_DNA"/>
</dbReference>
<protein>
    <submittedName>
        <fullName evidence="1">Uncharacterized protein</fullName>
    </submittedName>
</protein>
<proteinExistence type="predicted"/>
<name>A0A397W0I6_9GLOM</name>
<organism evidence="1 2">
    <name type="scientific">Gigaspora rosea</name>
    <dbReference type="NCBI Taxonomy" id="44941"/>
    <lineage>
        <taxon>Eukaryota</taxon>
        <taxon>Fungi</taxon>
        <taxon>Fungi incertae sedis</taxon>
        <taxon>Mucoromycota</taxon>
        <taxon>Glomeromycotina</taxon>
        <taxon>Glomeromycetes</taxon>
        <taxon>Diversisporales</taxon>
        <taxon>Gigasporaceae</taxon>
        <taxon>Gigaspora</taxon>
    </lineage>
</organism>
<keyword evidence="2" id="KW-1185">Reference proteome</keyword>
<evidence type="ECO:0000313" key="1">
    <source>
        <dbReference type="EMBL" id="RIB28275.1"/>
    </source>
</evidence>